<dbReference type="Pfam" id="PF10087">
    <property type="entry name" value="DUF2325"/>
    <property type="match status" value="1"/>
</dbReference>
<protein>
    <recommendedName>
        <fullName evidence="3">DUF2325 domain-containing protein</fullName>
    </recommendedName>
</protein>
<evidence type="ECO:0000256" key="1">
    <source>
        <dbReference type="ARBA" id="ARBA00007189"/>
    </source>
</evidence>
<organism evidence="2">
    <name type="scientific">uncultured Sulfurovum sp</name>
    <dbReference type="NCBI Taxonomy" id="269237"/>
    <lineage>
        <taxon>Bacteria</taxon>
        <taxon>Pseudomonadati</taxon>
        <taxon>Campylobacterota</taxon>
        <taxon>Epsilonproteobacteria</taxon>
        <taxon>Campylobacterales</taxon>
        <taxon>Sulfurovaceae</taxon>
        <taxon>Sulfurovum</taxon>
        <taxon>environmental samples</taxon>
    </lineage>
</organism>
<name>A0A6S6S315_9BACT</name>
<evidence type="ECO:0000313" key="2">
    <source>
        <dbReference type="EMBL" id="CAA6800638.1"/>
    </source>
</evidence>
<reference evidence="2" key="1">
    <citation type="submission" date="2020-01" db="EMBL/GenBank/DDBJ databases">
        <authorList>
            <person name="Meier V. D."/>
            <person name="Meier V D."/>
        </authorList>
    </citation>
    <scope>NUCLEOTIDE SEQUENCE</scope>
    <source>
        <strain evidence="2">HLG_WM_MAG_04</strain>
    </source>
</reference>
<sequence length="120" mass="13779">MSLLILGGDKINPIREVLKSLGVENIIHWTARNQKRGRKKDKVIPTSVDMVLMLTNFLNHNAMKHYRAEAKDKGLPIVYATRSVDCVKSEFIKVVQSLDSDSEICKACHEYERCYERSNK</sequence>
<accession>A0A6S6S315</accession>
<evidence type="ECO:0008006" key="3">
    <source>
        <dbReference type="Google" id="ProtNLM"/>
    </source>
</evidence>
<dbReference type="InterPro" id="IPR016772">
    <property type="entry name" value="UCP020408"/>
</dbReference>
<dbReference type="AlphaFoldDB" id="A0A6S6S315"/>
<comment type="similarity">
    <text evidence="1">Belongs to the UPF0751 family.</text>
</comment>
<dbReference type="EMBL" id="CACVAX010000001">
    <property type="protein sequence ID" value="CAA6800638.1"/>
    <property type="molecule type" value="Genomic_DNA"/>
</dbReference>
<gene>
    <name evidence="2" type="ORF">HELGO_WM9776</name>
</gene>
<proteinExistence type="inferred from homology"/>